<evidence type="ECO:0000313" key="4">
    <source>
        <dbReference type="EMBL" id="MBC8579357.1"/>
    </source>
</evidence>
<dbReference type="PANTHER" id="PTHR43213">
    <property type="entry name" value="BIFUNCTIONAL DTTP/UTP PYROPHOSPHATASE/METHYLTRANSFERASE PROTEIN-RELATED"/>
    <property type="match status" value="1"/>
</dbReference>
<dbReference type="PIRSF" id="PIRSF006305">
    <property type="entry name" value="Maf"/>
    <property type="match status" value="1"/>
</dbReference>
<dbReference type="HAMAP" id="MF_00528">
    <property type="entry name" value="Maf"/>
    <property type="match status" value="1"/>
</dbReference>
<dbReference type="Proteomes" id="UP000655830">
    <property type="component" value="Unassembled WGS sequence"/>
</dbReference>
<dbReference type="CDD" id="cd00555">
    <property type="entry name" value="Maf"/>
    <property type="match status" value="1"/>
</dbReference>
<comment type="catalytic activity">
    <reaction evidence="3">
        <text>dTTP + H2O = dTMP + diphosphate + H(+)</text>
        <dbReference type="Rhea" id="RHEA:28534"/>
        <dbReference type="ChEBI" id="CHEBI:15377"/>
        <dbReference type="ChEBI" id="CHEBI:15378"/>
        <dbReference type="ChEBI" id="CHEBI:33019"/>
        <dbReference type="ChEBI" id="CHEBI:37568"/>
        <dbReference type="ChEBI" id="CHEBI:63528"/>
        <dbReference type="EC" id="3.6.1.9"/>
    </reaction>
</comment>
<comment type="caution">
    <text evidence="4">The sequence shown here is derived from an EMBL/GenBank/DDBJ whole genome shotgun (WGS) entry which is preliminary data.</text>
</comment>
<evidence type="ECO:0000256" key="1">
    <source>
        <dbReference type="ARBA" id="ARBA00001968"/>
    </source>
</evidence>
<feature type="active site" description="Proton acceptor" evidence="3">
    <location>
        <position position="69"/>
    </location>
</feature>
<comment type="caution">
    <text evidence="3">Lacks conserved residue(s) required for the propagation of feature annotation.</text>
</comment>
<dbReference type="NCBIfam" id="TIGR00172">
    <property type="entry name" value="maf"/>
    <property type="match status" value="1"/>
</dbReference>
<comment type="catalytic activity">
    <reaction evidence="3">
        <text>UTP + H2O = UMP + diphosphate + H(+)</text>
        <dbReference type="Rhea" id="RHEA:29395"/>
        <dbReference type="ChEBI" id="CHEBI:15377"/>
        <dbReference type="ChEBI" id="CHEBI:15378"/>
        <dbReference type="ChEBI" id="CHEBI:33019"/>
        <dbReference type="ChEBI" id="CHEBI:46398"/>
        <dbReference type="ChEBI" id="CHEBI:57865"/>
        <dbReference type="EC" id="3.6.1.9"/>
    </reaction>
</comment>
<reference evidence="4" key="1">
    <citation type="submission" date="2020-08" db="EMBL/GenBank/DDBJ databases">
        <title>Genome public.</title>
        <authorList>
            <person name="Liu C."/>
            <person name="Sun Q."/>
        </authorList>
    </citation>
    <scope>NUCLEOTIDE SEQUENCE</scope>
    <source>
        <strain evidence="4">NSJ-12</strain>
    </source>
</reference>
<comment type="subcellular location">
    <subcellularLocation>
        <location evidence="3">Cytoplasm</location>
    </subcellularLocation>
</comment>
<dbReference type="AlphaFoldDB" id="A0A926EJ50"/>
<comment type="function">
    <text evidence="3">Nucleoside triphosphate pyrophosphatase that hydrolyzes dTTP and UTP. May have a dual role in cell division arrest and in preventing the incorporation of modified nucleotides into cellular nucleic acids.</text>
</comment>
<dbReference type="EMBL" id="JACRSY010000009">
    <property type="protein sequence ID" value="MBC8579357.1"/>
    <property type="molecule type" value="Genomic_DNA"/>
</dbReference>
<dbReference type="InterPro" id="IPR003697">
    <property type="entry name" value="Maf-like"/>
</dbReference>
<protein>
    <recommendedName>
        <fullName evidence="3">dTTP/UTP pyrophosphatase</fullName>
        <shortName evidence="3">dTTPase/UTPase</shortName>
        <ecNumber evidence="3">3.6.1.9</ecNumber>
    </recommendedName>
    <alternativeName>
        <fullName evidence="3">Nucleoside triphosphate pyrophosphatase</fullName>
    </alternativeName>
    <alternativeName>
        <fullName evidence="3">Nucleotide pyrophosphatase</fullName>
        <shortName evidence="3">Nucleotide PPase</shortName>
    </alternativeName>
</protein>
<feature type="site" description="Important for substrate specificity" evidence="3">
    <location>
        <position position="70"/>
    </location>
</feature>
<sequence length="191" mass="21382">MQKIILASKSPRRKELMGLIPVNFEVIAKEVEEVIDRCKTPEENVKMLAQQKALAVAQDHEDRWVVGCDTIVVNKMEIMGKPKDVQGALNMLEDLQGGCHKVCTGVSLVNLKQGVSRSFTTTSLVYMRKLEAEEIEWYVSTGEPMDKAGAYGIQGYASNFVEKIEGDYFNIVGLPVSALYQVLKEYELLSF</sequence>
<keyword evidence="3" id="KW-0963">Cytoplasm</keyword>
<feature type="site" description="Important for substrate specificity" evidence="3">
    <location>
        <position position="154"/>
    </location>
</feature>
<dbReference type="PANTHER" id="PTHR43213:SF5">
    <property type="entry name" value="BIFUNCTIONAL DTTP_UTP PYROPHOSPHATASE_METHYLTRANSFERASE PROTEIN-RELATED"/>
    <property type="match status" value="1"/>
</dbReference>
<comment type="cofactor">
    <cofactor evidence="1 3">
        <name>a divalent metal cation</name>
        <dbReference type="ChEBI" id="CHEBI:60240"/>
    </cofactor>
</comment>
<dbReference type="SUPFAM" id="SSF52972">
    <property type="entry name" value="ITPase-like"/>
    <property type="match status" value="1"/>
</dbReference>
<keyword evidence="2 3" id="KW-0378">Hydrolase</keyword>
<dbReference type="InterPro" id="IPR029001">
    <property type="entry name" value="ITPase-like_fam"/>
</dbReference>
<dbReference type="RefSeq" id="WP_177669660.1">
    <property type="nucleotide sequence ID" value="NZ_JACRSY010000009.1"/>
</dbReference>
<organism evidence="4 5">
    <name type="scientific">Zhenhengia yiwuensis</name>
    <dbReference type="NCBI Taxonomy" id="2763666"/>
    <lineage>
        <taxon>Bacteria</taxon>
        <taxon>Bacillati</taxon>
        <taxon>Bacillota</taxon>
        <taxon>Clostridia</taxon>
        <taxon>Lachnospirales</taxon>
        <taxon>Lachnospiraceae</taxon>
        <taxon>Zhenhengia</taxon>
    </lineage>
</organism>
<name>A0A926EJ50_9FIRM</name>
<feature type="site" description="Important for substrate specificity" evidence="3">
    <location>
        <position position="12"/>
    </location>
</feature>
<comment type="similarity">
    <text evidence="3">Belongs to the Maf family. YhdE subfamily.</text>
</comment>
<accession>A0A926EJ50</accession>
<evidence type="ECO:0000256" key="2">
    <source>
        <dbReference type="ARBA" id="ARBA00022801"/>
    </source>
</evidence>
<gene>
    <name evidence="4" type="primary">maf</name>
    <name evidence="4" type="ORF">H8718_07435</name>
</gene>
<keyword evidence="5" id="KW-1185">Reference proteome</keyword>
<dbReference type="GO" id="GO:0047429">
    <property type="term" value="F:nucleoside triphosphate diphosphatase activity"/>
    <property type="evidence" value="ECO:0007669"/>
    <property type="project" value="UniProtKB-EC"/>
</dbReference>
<dbReference type="Pfam" id="PF02545">
    <property type="entry name" value="Maf"/>
    <property type="match status" value="1"/>
</dbReference>
<evidence type="ECO:0000313" key="5">
    <source>
        <dbReference type="Proteomes" id="UP000655830"/>
    </source>
</evidence>
<evidence type="ECO:0000256" key="3">
    <source>
        <dbReference type="HAMAP-Rule" id="MF_00528"/>
    </source>
</evidence>
<dbReference type="GO" id="GO:0009117">
    <property type="term" value="P:nucleotide metabolic process"/>
    <property type="evidence" value="ECO:0007669"/>
    <property type="project" value="UniProtKB-KW"/>
</dbReference>
<dbReference type="EC" id="3.6.1.9" evidence="3"/>
<keyword evidence="3" id="KW-0546">Nucleotide metabolism</keyword>
<dbReference type="GO" id="GO:0005737">
    <property type="term" value="C:cytoplasm"/>
    <property type="evidence" value="ECO:0007669"/>
    <property type="project" value="UniProtKB-SubCell"/>
</dbReference>
<proteinExistence type="inferred from homology"/>
<dbReference type="Gene3D" id="3.90.950.10">
    <property type="match status" value="1"/>
</dbReference>